<evidence type="ECO:0000256" key="6">
    <source>
        <dbReference type="ARBA" id="ARBA00022723"/>
    </source>
</evidence>
<evidence type="ECO:0000256" key="3">
    <source>
        <dbReference type="ARBA" id="ARBA00011048"/>
    </source>
</evidence>
<keyword evidence="9" id="KW-0411">Iron-sulfur</keyword>
<feature type="domain" description="NADH:flavin oxidoreductase/NADH oxidase N-terminal" evidence="10">
    <location>
        <begin position="3"/>
        <end position="335"/>
    </location>
</feature>
<keyword evidence="5" id="KW-0288">FMN</keyword>
<organism evidence="12 13">
    <name type="scientific">Schaedlerella arabinosiphila</name>
    <dbReference type="NCBI Taxonomy" id="2044587"/>
    <lineage>
        <taxon>Bacteria</taxon>
        <taxon>Bacillati</taxon>
        <taxon>Bacillota</taxon>
        <taxon>Clostridia</taxon>
        <taxon>Lachnospirales</taxon>
        <taxon>Lachnospiraceae</taxon>
        <taxon>Schaedlerella</taxon>
    </lineage>
</organism>
<dbReference type="GO" id="GO:0010181">
    <property type="term" value="F:FMN binding"/>
    <property type="evidence" value="ECO:0007669"/>
    <property type="project" value="InterPro"/>
</dbReference>
<evidence type="ECO:0000256" key="7">
    <source>
        <dbReference type="ARBA" id="ARBA00023002"/>
    </source>
</evidence>
<accession>A0A9X5C5U9</accession>
<dbReference type="AlphaFoldDB" id="A0A9X5C5U9"/>
<evidence type="ECO:0000256" key="8">
    <source>
        <dbReference type="ARBA" id="ARBA00023004"/>
    </source>
</evidence>
<dbReference type="InterPro" id="IPR023753">
    <property type="entry name" value="FAD/NAD-binding_dom"/>
</dbReference>
<dbReference type="PRINTS" id="PR00368">
    <property type="entry name" value="FADPNR"/>
</dbReference>
<dbReference type="PANTHER" id="PTHR42917:SF2">
    <property type="entry name" value="2,4-DIENOYL-COA REDUCTASE [(2E)-ENOYL-COA-PRODUCING]"/>
    <property type="match status" value="1"/>
</dbReference>
<dbReference type="SUPFAM" id="SSF51395">
    <property type="entry name" value="FMN-linked oxidoreductases"/>
    <property type="match status" value="1"/>
</dbReference>
<dbReference type="InterPro" id="IPR036188">
    <property type="entry name" value="FAD/NAD-bd_sf"/>
</dbReference>
<comment type="caution">
    <text evidence="12">The sequence shown here is derived from an EMBL/GenBank/DDBJ whole genome shotgun (WGS) entry which is preliminary data.</text>
</comment>
<dbReference type="EMBL" id="VIRB01000048">
    <property type="protein sequence ID" value="NDO68579.1"/>
    <property type="molecule type" value="Genomic_DNA"/>
</dbReference>
<feature type="domain" description="FAD/NAD(P)-binding" evidence="11">
    <location>
        <begin position="380"/>
        <end position="606"/>
    </location>
</feature>
<proteinExistence type="inferred from homology"/>
<dbReference type="RefSeq" id="WP_004071582.1">
    <property type="nucleotide sequence ID" value="NZ_VIRB01000048.1"/>
</dbReference>
<gene>
    <name evidence="12" type="ORF">FMM80_07720</name>
</gene>
<keyword evidence="8" id="KW-0408">Iron</keyword>
<reference evidence="12 13" key="1">
    <citation type="submission" date="2019-07" db="EMBL/GenBank/DDBJ databases">
        <title>Draft genome sequences of 15 bacterial species constituting the stable defined intestinal microbiota of the GM15 gnotobiotic mouse model.</title>
        <authorList>
            <person name="Elie C."/>
            <person name="Mathieu A."/>
            <person name="Saliou A."/>
            <person name="Darnaud M."/>
            <person name="Leulier F."/>
            <person name="Tamellini A."/>
        </authorList>
    </citation>
    <scope>NUCLEOTIDE SEQUENCE [LARGE SCALE GENOMIC DNA]</scope>
    <source>
        <strain evidence="13">ASF 502</strain>
    </source>
</reference>
<dbReference type="CDD" id="cd02803">
    <property type="entry name" value="OYE_like_FMN_family"/>
    <property type="match status" value="1"/>
</dbReference>
<evidence type="ECO:0000259" key="10">
    <source>
        <dbReference type="Pfam" id="PF00724"/>
    </source>
</evidence>
<evidence type="ECO:0000256" key="4">
    <source>
        <dbReference type="ARBA" id="ARBA00022630"/>
    </source>
</evidence>
<dbReference type="InterPro" id="IPR001155">
    <property type="entry name" value="OxRdtase_FMN_N"/>
</dbReference>
<dbReference type="Proteomes" id="UP000474104">
    <property type="component" value="Unassembled WGS sequence"/>
</dbReference>
<evidence type="ECO:0000313" key="13">
    <source>
        <dbReference type="Proteomes" id="UP000474104"/>
    </source>
</evidence>
<dbReference type="Gene3D" id="3.40.50.720">
    <property type="entry name" value="NAD(P)-binding Rossmann-like Domain"/>
    <property type="match status" value="1"/>
</dbReference>
<dbReference type="Pfam" id="PF00724">
    <property type="entry name" value="Oxidored_FMN"/>
    <property type="match status" value="1"/>
</dbReference>
<dbReference type="Gene3D" id="3.50.50.60">
    <property type="entry name" value="FAD/NAD(P)-binding domain"/>
    <property type="match status" value="1"/>
</dbReference>
<dbReference type="Pfam" id="PF07992">
    <property type="entry name" value="Pyr_redox_2"/>
    <property type="match status" value="1"/>
</dbReference>
<evidence type="ECO:0000259" key="11">
    <source>
        <dbReference type="Pfam" id="PF07992"/>
    </source>
</evidence>
<evidence type="ECO:0000256" key="5">
    <source>
        <dbReference type="ARBA" id="ARBA00022643"/>
    </source>
</evidence>
<dbReference type="Gene3D" id="3.20.20.70">
    <property type="entry name" value="Aldolase class I"/>
    <property type="match status" value="1"/>
</dbReference>
<dbReference type="SUPFAM" id="SSF51905">
    <property type="entry name" value="FAD/NAD(P)-binding domain"/>
    <property type="match status" value="1"/>
</dbReference>
<dbReference type="InterPro" id="IPR013785">
    <property type="entry name" value="Aldolase_TIM"/>
</dbReference>
<name>A0A9X5C5U9_9FIRM</name>
<comment type="cofactor">
    <cofactor evidence="2">
        <name>[4Fe-4S] cluster</name>
        <dbReference type="ChEBI" id="CHEBI:49883"/>
    </cofactor>
</comment>
<protein>
    <submittedName>
        <fullName evidence="12">FAD-dependent oxidoreductase</fullName>
    </submittedName>
</protein>
<comment type="similarity">
    <text evidence="3">In the N-terminal section; belongs to the NADH:flavin oxidoreductase/NADH oxidase family.</text>
</comment>
<dbReference type="GO" id="GO:0046872">
    <property type="term" value="F:metal ion binding"/>
    <property type="evidence" value="ECO:0007669"/>
    <property type="project" value="UniProtKB-KW"/>
</dbReference>
<evidence type="ECO:0000256" key="2">
    <source>
        <dbReference type="ARBA" id="ARBA00001966"/>
    </source>
</evidence>
<dbReference type="PANTHER" id="PTHR42917">
    <property type="entry name" value="2,4-DIENOYL-COA REDUCTASE"/>
    <property type="match status" value="1"/>
</dbReference>
<keyword evidence="6" id="KW-0479">Metal-binding</keyword>
<keyword evidence="4" id="KW-0285">Flavoprotein</keyword>
<dbReference type="GO" id="GO:0016491">
    <property type="term" value="F:oxidoreductase activity"/>
    <property type="evidence" value="ECO:0007669"/>
    <property type="project" value="UniProtKB-KW"/>
</dbReference>
<dbReference type="OrthoDB" id="9772736at2"/>
<evidence type="ECO:0000256" key="1">
    <source>
        <dbReference type="ARBA" id="ARBA00001917"/>
    </source>
</evidence>
<comment type="cofactor">
    <cofactor evidence="1">
        <name>FMN</name>
        <dbReference type="ChEBI" id="CHEBI:58210"/>
    </cofactor>
</comment>
<dbReference type="InterPro" id="IPR051793">
    <property type="entry name" value="NADH:flavin_oxidoreductase"/>
</dbReference>
<evidence type="ECO:0000313" key="12">
    <source>
        <dbReference type="EMBL" id="NDO68579.1"/>
    </source>
</evidence>
<keyword evidence="7" id="KW-0560">Oxidoreductase</keyword>
<evidence type="ECO:0000256" key="9">
    <source>
        <dbReference type="ARBA" id="ARBA00023014"/>
    </source>
</evidence>
<sequence length="640" mass="68090">MAKLFSEFTIGSMTMKNRTFMAPMSLGYGNPGGVPGEEQQAYWLARAKGGVGCIITDATSVDPNTPYLGNTLCFRDEESIAGYKAFTDKIHAYGAKIIPQITHPGPESISSFFGVTPVSSSGYKNSMRQDTRALEVEELPPIIEQYANASFQAKQAGFDGIELHCAHGYMLLGSFLSPLRNTRTDEYGGSLMNRARLLLEVVDAIKAKCGKEFPIILRMSGSEKVPGGNTVEDMMELVPVLIEHGIDALEISGGSQYEVPHKIMPSHGEEAGANVEEAVRIKSVSTVPVILVGKINTPELAQSLLEEDKADGIVLGRVLLADPEFVNKIREGRTEEIAPCAGCLVGCVGEQNKRRPASCVINPFLGKETKLSVIPAESPKKVAVVGGGIGGMAAARMAALRGEDVTLYEKEEKLGGQVLLAAIPPHKSSLLKWIQYLEKELLRLHVNVERGHAVSAEKILKSGFDAVILANGSHPVSLKEGENICTAHQILQGETAIPEGNVLIVGGGMVGLETAEYLDSVKSGDLSLTVIEMKNTMGEGMAPGNLVPAMGRLKKIGVTMMTETKLKCISGDTVTLEAAGQEKEVSGFTKIVFAVGSKPDTGLYEALKDCGKEIYTVGDAKEAGQALQAVADGTAAAMAL</sequence>
<dbReference type="GO" id="GO:0051536">
    <property type="term" value="F:iron-sulfur cluster binding"/>
    <property type="evidence" value="ECO:0007669"/>
    <property type="project" value="UniProtKB-KW"/>
</dbReference>